<dbReference type="SUPFAM" id="SSF103088">
    <property type="entry name" value="OmpA-like"/>
    <property type="match status" value="1"/>
</dbReference>
<protein>
    <recommendedName>
        <fullName evidence="6">OmpA-like domain-containing protein</fullName>
    </recommendedName>
</protein>
<dbReference type="InterPro" id="IPR007055">
    <property type="entry name" value="BON_dom"/>
</dbReference>
<dbReference type="RefSeq" id="WP_107324697.1">
    <property type="nucleotide sequence ID" value="NZ_PZKF01000013.1"/>
</dbReference>
<dbReference type="InterPro" id="IPR036737">
    <property type="entry name" value="OmpA-like_sf"/>
</dbReference>
<dbReference type="PANTHER" id="PTHR30329">
    <property type="entry name" value="STATOR ELEMENT OF FLAGELLAR MOTOR COMPLEX"/>
    <property type="match status" value="1"/>
</dbReference>
<keyword evidence="2 4" id="KW-0472">Membrane</keyword>
<gene>
    <name evidence="7" type="ORF">C5F46_07270</name>
</gene>
<evidence type="ECO:0000259" key="6">
    <source>
        <dbReference type="PROSITE" id="PS51123"/>
    </source>
</evidence>
<evidence type="ECO:0000256" key="4">
    <source>
        <dbReference type="PROSITE-ProRule" id="PRU00473"/>
    </source>
</evidence>
<keyword evidence="8" id="KW-1185">Reference proteome</keyword>
<dbReference type="PRINTS" id="PR01021">
    <property type="entry name" value="OMPADOMAIN"/>
</dbReference>
<dbReference type="PANTHER" id="PTHR30329:SF21">
    <property type="entry name" value="LIPOPROTEIN YIAD-RELATED"/>
    <property type="match status" value="1"/>
</dbReference>
<feature type="compositionally biased region" description="Low complexity" evidence="5">
    <location>
        <begin position="678"/>
        <end position="707"/>
    </location>
</feature>
<evidence type="ECO:0000256" key="3">
    <source>
        <dbReference type="ARBA" id="ARBA00023237"/>
    </source>
</evidence>
<dbReference type="OrthoDB" id="5525824at2"/>
<dbReference type="Proteomes" id="UP000241899">
    <property type="component" value="Unassembled WGS sequence"/>
</dbReference>
<accession>A0A2T4JIX6</accession>
<dbReference type="Gene3D" id="3.30.1330.60">
    <property type="entry name" value="OmpA-like domain"/>
    <property type="match status" value="1"/>
</dbReference>
<reference evidence="7 8" key="1">
    <citation type="submission" date="2018-03" db="EMBL/GenBank/DDBJ databases">
        <title>Rhodobacter veldkampii.</title>
        <authorList>
            <person name="Meyer T.E."/>
            <person name="Miller S."/>
            <person name="Lodha T."/>
            <person name="Gandham S."/>
            <person name="Chintalapati S."/>
            <person name="Chintalapati V.R."/>
        </authorList>
    </citation>
    <scope>NUCLEOTIDE SEQUENCE [LARGE SCALE GENOMIC DNA]</scope>
    <source>
        <strain evidence="7 8">DSM 11550</strain>
    </source>
</reference>
<dbReference type="InterPro" id="IPR050330">
    <property type="entry name" value="Bact_OuterMem_StrucFunc"/>
</dbReference>
<feature type="region of interest" description="Disordered" evidence="5">
    <location>
        <begin position="600"/>
        <end position="748"/>
    </location>
</feature>
<comment type="caution">
    <text evidence="7">The sequence shown here is derived from an EMBL/GenBank/DDBJ whole genome shotgun (WGS) entry which is preliminary data.</text>
</comment>
<organism evidence="7 8">
    <name type="scientific">Phaeovulum veldkampii DSM 11550</name>
    <dbReference type="NCBI Taxonomy" id="1185920"/>
    <lineage>
        <taxon>Bacteria</taxon>
        <taxon>Pseudomonadati</taxon>
        <taxon>Pseudomonadota</taxon>
        <taxon>Alphaproteobacteria</taxon>
        <taxon>Rhodobacterales</taxon>
        <taxon>Paracoccaceae</taxon>
        <taxon>Phaeovulum</taxon>
    </lineage>
</organism>
<evidence type="ECO:0000313" key="8">
    <source>
        <dbReference type="Proteomes" id="UP000241899"/>
    </source>
</evidence>
<sequence length="748" mass="77951">MQLGPKIVTGTAFALALVLSAVIAGGAATLIEQASRKAVRIGLEAAGQSWVTVDADGVQVILSGEAPTEARRFRALTVAGTLVEASRIVDMTEVKTAEALAPPEFSLEILRNDDGISLIGLVPKETDRDALLGDLKRLARDAAVTDMLESADYPVPEGWDSALTFGTAVLKSLPRSKISISATRVAVTAITDSAAEKARIEADLKRRKPARLDLALDISAPRPVITPFTLRFLIDARGARFDACSADTNRARTRILAAARVAGITGTPNCTVGMGVPSPAWADAVVMGLDAMKQLGAGSITFSDADISLIAAETVPQDVYDRVVGELESNLPEVFSLKAVLTPKPVSAASGPPEFSATLTPHGQIQLRGRLSDDRQREAVESFARARFGDKSVYGATRLDPGLPAGWPVRVLAALEALDQMAQGRVVVQPDLVRLEGVSGDPQGSDTVARILTARLGEGARLDLSVRYDRRLDPVLGLPTGPECVADLNAALAVAKITFEPGSAVITAEAAGALDGLADIMKKCTDYPMQVGGHTDSQGREEMNLVLSQDRAQAVIAALEARRVLTGNLTAQGFGETTPIDDNGTEAGREANRRIEFALLGEPEAPVTPPSAGPDTPNSTEPVPPAQAEESVVAPEQPAPPDLLRPPARPATTPETPATAGPSAETPRPEAAPPPEAPTTGPVDATQDAPAATETAPAEALPARDPANPAPAPELAAPPPVLVPARTVEVAKPGPDTPRPTPRPTPQN</sequence>
<dbReference type="Gene3D" id="3.40.1520.20">
    <property type="match status" value="2"/>
</dbReference>
<feature type="compositionally biased region" description="Low complexity" evidence="5">
    <location>
        <begin position="650"/>
        <end position="666"/>
    </location>
</feature>
<dbReference type="AlphaFoldDB" id="A0A2T4JIX6"/>
<feature type="compositionally biased region" description="Pro residues" evidence="5">
    <location>
        <begin position="708"/>
        <end position="722"/>
    </location>
</feature>
<evidence type="ECO:0000256" key="1">
    <source>
        <dbReference type="ARBA" id="ARBA00004442"/>
    </source>
</evidence>
<dbReference type="Pfam" id="PF04972">
    <property type="entry name" value="BON"/>
    <property type="match status" value="1"/>
</dbReference>
<evidence type="ECO:0000313" key="7">
    <source>
        <dbReference type="EMBL" id="PTE17828.1"/>
    </source>
</evidence>
<dbReference type="EMBL" id="PZKF01000013">
    <property type="protein sequence ID" value="PTE17828.1"/>
    <property type="molecule type" value="Genomic_DNA"/>
</dbReference>
<evidence type="ECO:0000256" key="2">
    <source>
        <dbReference type="ARBA" id="ARBA00023136"/>
    </source>
</evidence>
<feature type="domain" description="OmpA-like" evidence="6">
    <location>
        <begin position="486"/>
        <end position="603"/>
    </location>
</feature>
<dbReference type="Pfam" id="PF00691">
    <property type="entry name" value="OmpA"/>
    <property type="match status" value="1"/>
</dbReference>
<dbReference type="CDD" id="cd07185">
    <property type="entry name" value="OmpA_C-like"/>
    <property type="match status" value="1"/>
</dbReference>
<dbReference type="PRINTS" id="PR01217">
    <property type="entry name" value="PRICHEXTENSN"/>
</dbReference>
<proteinExistence type="predicted"/>
<dbReference type="PROSITE" id="PS51123">
    <property type="entry name" value="OMPA_2"/>
    <property type="match status" value="1"/>
</dbReference>
<evidence type="ECO:0000256" key="5">
    <source>
        <dbReference type="SAM" id="MobiDB-lite"/>
    </source>
</evidence>
<name>A0A2T4JIX6_9RHOB</name>
<keyword evidence="3" id="KW-0998">Cell outer membrane</keyword>
<feature type="compositionally biased region" description="Pro residues" evidence="5">
    <location>
        <begin position="637"/>
        <end position="649"/>
    </location>
</feature>
<dbReference type="InterPro" id="IPR006664">
    <property type="entry name" value="OMP_bac"/>
</dbReference>
<dbReference type="GO" id="GO:0009279">
    <property type="term" value="C:cell outer membrane"/>
    <property type="evidence" value="ECO:0007669"/>
    <property type="project" value="UniProtKB-SubCell"/>
</dbReference>
<comment type="subcellular location">
    <subcellularLocation>
        <location evidence="1">Cell outer membrane</location>
    </subcellularLocation>
</comment>
<dbReference type="InterPro" id="IPR006665">
    <property type="entry name" value="OmpA-like"/>
</dbReference>
<feature type="compositionally biased region" description="Pro residues" evidence="5">
    <location>
        <begin position="735"/>
        <end position="748"/>
    </location>
</feature>